<dbReference type="EMBL" id="AOHS01000056">
    <property type="protein sequence ID" value="ELY25364.1"/>
    <property type="molecule type" value="Genomic_DNA"/>
</dbReference>
<reference evidence="2 4" key="3">
    <citation type="journal article" date="2014" name="PLoS Genet.">
        <title>Phylogenetically driven sequencing of extremely halophilic archaea reveals strategies for static and dynamic osmo-response.</title>
        <authorList>
            <person name="Becker E.A."/>
            <person name="Seitzer P.M."/>
            <person name="Tritt A."/>
            <person name="Larsen D."/>
            <person name="Krusor M."/>
            <person name="Yao A.I."/>
            <person name="Wu D."/>
            <person name="Madern D."/>
            <person name="Eisen J.A."/>
            <person name="Darling A.E."/>
            <person name="Facciotti M.T."/>
        </authorList>
    </citation>
    <scope>NUCLEOTIDE SEQUENCE [LARGE SCALE GENOMIC DNA]</scope>
    <source>
        <strain evidence="4">ATCC 43099 / DSM 3394 / CCM 3739 / CIP 104546 / IAM 13178 / JCM 8861 / NBRC 102185 / NCIMB 2190 / MS3</strain>
        <strain evidence="2">MS-3</strain>
    </source>
</reference>
<dbReference type="Gene3D" id="1.10.10.10">
    <property type="entry name" value="Winged helix-like DNA-binding domain superfamily/Winged helix DNA-binding domain"/>
    <property type="match status" value="1"/>
</dbReference>
<dbReference type="GeneID" id="8823955"/>
<dbReference type="Proteomes" id="UP000011543">
    <property type="component" value="Unassembled WGS sequence"/>
</dbReference>
<dbReference type="AlphaFoldDB" id="D3SRK3"/>
<dbReference type="EMBL" id="CP001932">
    <property type="protein sequence ID" value="ADD04708.1"/>
    <property type="molecule type" value="Genomic_DNA"/>
</dbReference>
<reference evidence="1 3" key="2">
    <citation type="journal article" date="2012" name="BMC Genomics">
        <title>A comparative genomics perspective on the genetic content of the alkaliphilic haloarchaeon Natrialba magadii ATCC 43099T.</title>
        <authorList>
            <person name="Siddaramappa S."/>
            <person name="Challacombe J.F."/>
            <person name="Decastro R.E."/>
            <person name="Pfeiffer F."/>
            <person name="Sastre D.E."/>
            <person name="Gimenez M.I."/>
            <person name="Paggi R.A."/>
            <person name="Detter J.C."/>
            <person name="Davenport K.W."/>
            <person name="Goodwin L.A."/>
            <person name="Kyrpides N."/>
            <person name="Tapia R."/>
            <person name="Pitluck S."/>
            <person name="Lucas S."/>
            <person name="Woyke T."/>
            <person name="Maupin-Furlow J.A."/>
        </authorList>
    </citation>
    <scope>NUCLEOTIDE SEQUENCE [LARGE SCALE GENOMIC DNA]</scope>
    <source>
        <strain evidence="1">ATCC 43099</strain>
        <strain evidence="3">ATCC 43099 / DSM 3394 / CCM 3739 / CIP 104546 / IAM 13178 / JCM 8861 / NBRC 102185 / NCIMB 2190 / MS3</strain>
    </source>
</reference>
<dbReference type="InterPro" id="IPR036390">
    <property type="entry name" value="WH_DNA-bd_sf"/>
</dbReference>
<accession>D3SRK3</accession>
<dbReference type="Proteomes" id="UP000001879">
    <property type="component" value="Chromosome"/>
</dbReference>
<evidence type="ECO:0000313" key="4">
    <source>
        <dbReference type="Proteomes" id="UP000011543"/>
    </source>
</evidence>
<organism evidence="1 3">
    <name type="scientific">Natrialba magadii (strain ATCC 43099 / DSM 3394 / CCM 3739 / CIP 104546 / IAM 13178 / JCM 8861 / NBRC 102185 / NCIMB 2190 / MS3)</name>
    <name type="common">Natronobacterium magadii</name>
    <dbReference type="NCBI Taxonomy" id="547559"/>
    <lineage>
        <taxon>Archaea</taxon>
        <taxon>Methanobacteriati</taxon>
        <taxon>Methanobacteriota</taxon>
        <taxon>Stenosarchaea group</taxon>
        <taxon>Halobacteria</taxon>
        <taxon>Halobacteriales</taxon>
        <taxon>Natrialbaceae</taxon>
        <taxon>Natrialba</taxon>
    </lineage>
</organism>
<dbReference type="PaxDb" id="547559-Nmag_1124"/>
<dbReference type="InterPro" id="IPR036388">
    <property type="entry name" value="WH-like_DNA-bd_sf"/>
</dbReference>
<evidence type="ECO:0000313" key="2">
    <source>
        <dbReference type="EMBL" id="ELY25364.1"/>
    </source>
</evidence>
<dbReference type="HOGENOM" id="CLU_194991_0_0_2"/>
<evidence type="ECO:0000313" key="1">
    <source>
        <dbReference type="EMBL" id="ADD04708.1"/>
    </source>
</evidence>
<reference evidence="3" key="1">
    <citation type="submission" date="2010-02" db="EMBL/GenBank/DDBJ databases">
        <title>Complete sequence of chromosome of Natrialba magadii ATCC 43099.</title>
        <authorList>
            <consortium name="US DOE Joint Genome Institute"/>
            <person name="Lucas S."/>
            <person name="Copeland A."/>
            <person name="Lapidus A."/>
            <person name="Cheng J.-F."/>
            <person name="Bruce D."/>
            <person name="Goodwin L."/>
            <person name="Pitluck S."/>
            <person name="Davenport K."/>
            <person name="Saunders E."/>
            <person name="Detter J.C."/>
            <person name="Han C."/>
            <person name="Tapia R."/>
            <person name="Land M."/>
            <person name="Hauser L."/>
            <person name="Kyrpides N."/>
            <person name="Mikhailova N."/>
            <person name="De Castro R.E."/>
            <person name="Maupin-Furlow J.A."/>
            <person name="Woyke T."/>
        </authorList>
    </citation>
    <scope>NUCLEOTIDE SEQUENCE [LARGE SCALE GENOMIC DNA]</scope>
    <source>
        <strain evidence="3">ATCC 43099 / DSM 3394 / CCM 3739 / CIP 104546 / IAM 13178 / JCM 8861 / NBRC 102185 / NCIMB 2190 / MS3</strain>
    </source>
</reference>
<protein>
    <submittedName>
        <fullName evidence="1">HTH domain protein</fullName>
    </submittedName>
</protein>
<proteinExistence type="predicted"/>
<sequence length="75" mass="8054">MTRLSSQDRSILAALDSAQPATVAELADVLESRPHPMTVERRCRALQQAGYLNRGPGGAYRLTRAGASTRQTAAD</sequence>
<dbReference type="SUPFAM" id="SSF46785">
    <property type="entry name" value="Winged helix' DNA-binding domain"/>
    <property type="match status" value="1"/>
</dbReference>
<evidence type="ECO:0000313" key="3">
    <source>
        <dbReference type="Proteomes" id="UP000001879"/>
    </source>
</evidence>
<keyword evidence="3" id="KW-1185">Reference proteome</keyword>
<gene>
    <name evidence="1" type="ordered locus">Nmag_1124</name>
    <name evidence="2" type="ORF">C500_18141</name>
</gene>
<name>D3SRK3_NATMM</name>
<dbReference type="eggNOG" id="arCOG03923">
    <property type="taxonomic scope" value="Archaea"/>
</dbReference>
<dbReference type="PATRIC" id="fig|547559.17.peg.3574"/>
<reference evidence="1" key="4">
    <citation type="submission" date="2016-09" db="EMBL/GenBank/DDBJ databases">
        <authorList>
            <person name="Pfeiffer F."/>
        </authorList>
    </citation>
    <scope>NUCLEOTIDE SEQUENCE</scope>
    <source>
        <strain evidence="1">ATCC 43099</strain>
    </source>
</reference>
<dbReference type="OrthoDB" id="285635at2157"/>
<dbReference type="RefSeq" id="WP_004216987.1">
    <property type="nucleotide sequence ID" value="NC_013922.1"/>
</dbReference>
<dbReference type="KEGG" id="nmg:Nmag_1124"/>